<evidence type="ECO:0000313" key="3">
    <source>
        <dbReference type="Proteomes" id="UP000011058"/>
    </source>
</evidence>
<sequence>MRPSFHPIVYKALHWLFMGVVAWLILFGRLAAA</sequence>
<gene>
    <name evidence="2" type="ORF">FAES_2702</name>
</gene>
<dbReference type="EMBL" id="HE796683">
    <property type="protein sequence ID" value="CCH00711.1"/>
    <property type="molecule type" value="Genomic_DNA"/>
</dbReference>
<organism evidence="2 3">
    <name type="scientific">Fibrella aestuarina BUZ 2</name>
    <dbReference type="NCBI Taxonomy" id="1166018"/>
    <lineage>
        <taxon>Bacteria</taxon>
        <taxon>Pseudomonadati</taxon>
        <taxon>Bacteroidota</taxon>
        <taxon>Cytophagia</taxon>
        <taxon>Cytophagales</taxon>
        <taxon>Spirosomataceae</taxon>
        <taxon>Fibrella</taxon>
    </lineage>
</organism>
<dbReference type="KEGG" id="fae:FAES_2702"/>
<proteinExistence type="predicted"/>
<keyword evidence="1" id="KW-0472">Membrane</keyword>
<keyword evidence="3" id="KW-1185">Reference proteome</keyword>
<feature type="transmembrane region" description="Helical" evidence="1">
    <location>
        <begin position="12"/>
        <end position="32"/>
    </location>
</feature>
<keyword evidence="1" id="KW-1133">Transmembrane helix</keyword>
<dbReference type="Proteomes" id="UP000011058">
    <property type="component" value="Chromosome"/>
</dbReference>
<protein>
    <submittedName>
        <fullName evidence="2">Uncharacterized protein</fullName>
    </submittedName>
</protein>
<accession>I0K9A8</accession>
<dbReference type="HOGENOM" id="CLU_3381959_0_0_10"/>
<name>I0K9A8_9BACT</name>
<dbReference type="AlphaFoldDB" id="I0K9A8"/>
<evidence type="ECO:0000256" key="1">
    <source>
        <dbReference type="SAM" id="Phobius"/>
    </source>
</evidence>
<evidence type="ECO:0000313" key="2">
    <source>
        <dbReference type="EMBL" id="CCH00711.1"/>
    </source>
</evidence>
<dbReference type="STRING" id="1166018.FAES_2702"/>
<reference evidence="2 3" key="1">
    <citation type="journal article" date="2012" name="J. Bacteriol.">
        <title>Genome Sequence of Fibrella aestuarina BUZ 2T, a Filamentous Marine Bacterium.</title>
        <authorList>
            <person name="Filippini M."/>
            <person name="Qi W."/>
            <person name="Blom J."/>
            <person name="Goesmann A."/>
            <person name="Smits T.H."/>
            <person name="Bagheri H.C."/>
        </authorList>
    </citation>
    <scope>NUCLEOTIDE SEQUENCE [LARGE SCALE GENOMIC DNA]</scope>
    <source>
        <strain evidence="3">BUZ 2T</strain>
    </source>
</reference>
<keyword evidence="1" id="KW-0812">Transmembrane</keyword>